<dbReference type="Proteomes" id="UP000597507">
    <property type="component" value="Unassembled WGS sequence"/>
</dbReference>
<gene>
    <name evidence="1" type="ORF">GCM10010964_27930</name>
</gene>
<dbReference type="EMBL" id="BMKS01000008">
    <property type="protein sequence ID" value="GGG38707.1"/>
    <property type="molecule type" value="Genomic_DNA"/>
</dbReference>
<evidence type="ECO:0000313" key="2">
    <source>
        <dbReference type="Proteomes" id="UP000597507"/>
    </source>
</evidence>
<dbReference type="AlphaFoldDB" id="A0A8J2ZD03"/>
<sequence length="220" mass="22819">MEPRLNVLVIGQAPRTDLAAEIAAAVPGIGIAMAGALDGLSRAEIADAAPRGPGDYLFSVLPSGETMTLSKAVVGERMRALVARQTGPVLLACTGAFAGLPERPDIVQPTQVLNALVQALLPRGRLGVFVPLPEQAEFTCARRRRQGLEVVAVPLRPRSDDEARAAAGRAMAAHAPDLAVLDCISYTRADKARIAPLLPCPVLLSVAVAARAAASLLAEA</sequence>
<comment type="caution">
    <text evidence="1">The sequence shown here is derived from an EMBL/GenBank/DDBJ whole genome shotgun (WGS) entry which is preliminary data.</text>
</comment>
<keyword evidence="2" id="KW-1185">Reference proteome</keyword>
<dbReference type="Pfam" id="PF07302">
    <property type="entry name" value="AroM"/>
    <property type="match status" value="1"/>
</dbReference>
<name>A0A8J2ZD03_9PROT</name>
<reference evidence="1 2" key="1">
    <citation type="journal article" date="2014" name="Int. J. Syst. Evol. Microbiol.">
        <title>Complete genome sequence of Corynebacterium casei LMG S-19264T (=DSM 44701T), isolated from a smear-ripened cheese.</title>
        <authorList>
            <consortium name="US DOE Joint Genome Institute (JGI-PGF)"/>
            <person name="Walter F."/>
            <person name="Albersmeier A."/>
            <person name="Kalinowski J."/>
            <person name="Ruckert C."/>
        </authorList>
    </citation>
    <scope>NUCLEOTIDE SEQUENCE [LARGE SCALE GENOMIC DNA]</scope>
    <source>
        <strain evidence="1 2">CGMCC 1.16330</strain>
    </source>
</reference>
<evidence type="ECO:0000313" key="1">
    <source>
        <dbReference type="EMBL" id="GGG38707.1"/>
    </source>
</evidence>
<organism evidence="1 2">
    <name type="scientific">Caldovatus sediminis</name>
    <dbReference type="NCBI Taxonomy" id="2041189"/>
    <lineage>
        <taxon>Bacteria</taxon>
        <taxon>Pseudomonadati</taxon>
        <taxon>Pseudomonadota</taxon>
        <taxon>Alphaproteobacteria</taxon>
        <taxon>Acetobacterales</taxon>
        <taxon>Roseomonadaceae</taxon>
        <taxon>Caldovatus</taxon>
    </lineage>
</organism>
<dbReference type="InterPro" id="IPR010843">
    <property type="entry name" value="Uncharacterised_AroM"/>
</dbReference>
<accession>A0A8J2ZD03</accession>
<evidence type="ECO:0008006" key="3">
    <source>
        <dbReference type="Google" id="ProtNLM"/>
    </source>
</evidence>
<protein>
    <recommendedName>
        <fullName evidence="3">AroM family protein</fullName>
    </recommendedName>
</protein>
<dbReference type="RefSeq" id="WP_188901241.1">
    <property type="nucleotide sequence ID" value="NZ_BMKS01000008.1"/>
</dbReference>
<proteinExistence type="predicted"/>